<name>A0A2H0NEN8_9BACT</name>
<dbReference type="AlphaFoldDB" id="A0A2H0NEN8"/>
<proteinExistence type="predicted"/>
<reference evidence="2 3" key="1">
    <citation type="submission" date="2017-09" db="EMBL/GenBank/DDBJ databases">
        <title>Depth-based differentiation of microbial function through sediment-hosted aquifers and enrichment of novel symbionts in the deep terrestrial subsurface.</title>
        <authorList>
            <person name="Probst A.J."/>
            <person name="Ladd B."/>
            <person name="Jarett J.K."/>
            <person name="Geller-Mcgrath D.E."/>
            <person name="Sieber C.M."/>
            <person name="Emerson J.B."/>
            <person name="Anantharaman K."/>
            <person name="Thomas B.C."/>
            <person name="Malmstrom R."/>
            <person name="Stieglmeier M."/>
            <person name="Klingl A."/>
            <person name="Woyke T."/>
            <person name="Ryan C.M."/>
            <person name="Banfield J.F."/>
        </authorList>
    </citation>
    <scope>NUCLEOTIDE SEQUENCE [LARGE SCALE GENOMIC DNA]</scope>
    <source>
        <strain evidence="2">CG11_big_fil_rev_8_21_14_0_20_38_23</strain>
    </source>
</reference>
<feature type="region of interest" description="Disordered" evidence="1">
    <location>
        <begin position="73"/>
        <end position="96"/>
    </location>
</feature>
<gene>
    <name evidence="2" type="ORF">COV54_01440</name>
</gene>
<evidence type="ECO:0000256" key="1">
    <source>
        <dbReference type="SAM" id="MobiDB-lite"/>
    </source>
</evidence>
<dbReference type="EMBL" id="PCWR01000034">
    <property type="protein sequence ID" value="PIR07357.1"/>
    <property type="molecule type" value="Genomic_DNA"/>
</dbReference>
<protein>
    <submittedName>
        <fullName evidence="2">Uncharacterized protein</fullName>
    </submittedName>
</protein>
<evidence type="ECO:0000313" key="3">
    <source>
        <dbReference type="Proteomes" id="UP000228867"/>
    </source>
</evidence>
<organism evidence="2 3">
    <name type="scientific">Candidatus Jorgensenbacteria bacterium CG11_big_fil_rev_8_21_14_0_20_38_23</name>
    <dbReference type="NCBI Taxonomy" id="1974594"/>
    <lineage>
        <taxon>Bacteria</taxon>
        <taxon>Candidatus Joergenseniibacteriota</taxon>
    </lineage>
</organism>
<sequence length="96" mass="10821">MKAFEKKGYSWLEPAKNFILASNEAKKMASGTDLAEKAQFLKKVGSNLVLADQNIKYFPRTAWKILGNLPHFSAEPRSGETQNEAEKREYSTVLRG</sequence>
<evidence type="ECO:0000313" key="2">
    <source>
        <dbReference type="EMBL" id="PIR07357.1"/>
    </source>
</evidence>
<dbReference type="Proteomes" id="UP000228867">
    <property type="component" value="Unassembled WGS sequence"/>
</dbReference>
<comment type="caution">
    <text evidence="2">The sequence shown here is derived from an EMBL/GenBank/DDBJ whole genome shotgun (WGS) entry which is preliminary data.</text>
</comment>
<accession>A0A2H0NEN8</accession>